<dbReference type="Pfam" id="PF07714">
    <property type="entry name" value="PK_Tyr_Ser-Thr"/>
    <property type="match status" value="1"/>
</dbReference>
<dbReference type="SMART" id="SM00219">
    <property type="entry name" value="TyrKc"/>
    <property type="match status" value="1"/>
</dbReference>
<gene>
    <name evidence="5" type="primary">CSK</name>
    <name evidence="5" type="ORF">TSPGSL018_31230</name>
</gene>
<dbReference type="Pfam" id="PF13516">
    <property type="entry name" value="LRR_6"/>
    <property type="match status" value="1"/>
</dbReference>
<dbReference type="InterPro" id="IPR000719">
    <property type="entry name" value="Prot_kinase_dom"/>
</dbReference>
<evidence type="ECO:0000256" key="3">
    <source>
        <dbReference type="ARBA" id="ARBA00022737"/>
    </source>
</evidence>
<dbReference type="SUPFAM" id="SSF56112">
    <property type="entry name" value="Protein kinase-like (PK-like)"/>
    <property type="match status" value="1"/>
</dbReference>
<evidence type="ECO:0000259" key="4">
    <source>
        <dbReference type="PROSITE" id="PS50011"/>
    </source>
</evidence>
<evidence type="ECO:0000313" key="5">
    <source>
        <dbReference type="EMBL" id="JAC59514.1"/>
    </source>
</evidence>
<dbReference type="InterPro" id="IPR001611">
    <property type="entry name" value="Leu-rich_rpt"/>
</dbReference>
<dbReference type="GO" id="GO:0004714">
    <property type="term" value="F:transmembrane receptor protein tyrosine kinase activity"/>
    <property type="evidence" value="ECO:0007669"/>
    <property type="project" value="TreeGrafter"/>
</dbReference>
<dbReference type="AlphaFoldDB" id="A0A061QM73"/>
<reference evidence="5" key="1">
    <citation type="submission" date="2014-05" db="EMBL/GenBank/DDBJ databases">
        <title>The transcriptome of the halophilic microalga Tetraselmis sp. GSL018 isolated from the Great Salt Lake, Utah.</title>
        <authorList>
            <person name="Jinkerson R.E."/>
            <person name="D'Adamo S."/>
            <person name="Posewitz M.C."/>
        </authorList>
    </citation>
    <scope>NUCLEOTIDE SEQUENCE</scope>
    <source>
        <strain evidence="5">GSL018</strain>
    </source>
</reference>
<name>A0A061QM73_9CHLO</name>
<feature type="domain" description="Protein kinase" evidence="4">
    <location>
        <begin position="104"/>
        <end position="362"/>
    </location>
</feature>
<dbReference type="PROSITE" id="PS00109">
    <property type="entry name" value="PROTEIN_KINASE_TYR"/>
    <property type="match status" value="1"/>
</dbReference>
<accession>A0A061QM73</accession>
<dbReference type="PANTHER" id="PTHR24416">
    <property type="entry name" value="TYROSINE-PROTEIN KINASE RECEPTOR"/>
    <property type="match status" value="1"/>
</dbReference>
<keyword evidence="3" id="KW-0677">Repeat</keyword>
<dbReference type="InterPro" id="IPR008266">
    <property type="entry name" value="Tyr_kinase_AS"/>
</dbReference>
<evidence type="ECO:0000256" key="2">
    <source>
        <dbReference type="ARBA" id="ARBA00022614"/>
    </source>
</evidence>
<dbReference type="SMART" id="SM00368">
    <property type="entry name" value="LRR_RI"/>
    <property type="match status" value="3"/>
</dbReference>
<keyword evidence="5" id="KW-0808">Transferase</keyword>
<proteinExistence type="predicted"/>
<dbReference type="PANTHER" id="PTHR24416:SF631">
    <property type="entry name" value="SERINE_THREONINE_TYROSINE KINASE 1"/>
    <property type="match status" value="1"/>
</dbReference>
<evidence type="ECO:0000256" key="1">
    <source>
        <dbReference type="ARBA" id="ARBA00004430"/>
    </source>
</evidence>
<dbReference type="InterPro" id="IPR020635">
    <property type="entry name" value="Tyr_kinase_cat_dom"/>
</dbReference>
<keyword evidence="5" id="KW-0418">Kinase</keyword>
<dbReference type="GO" id="GO:0005524">
    <property type="term" value="F:ATP binding"/>
    <property type="evidence" value="ECO:0007669"/>
    <property type="project" value="InterPro"/>
</dbReference>
<dbReference type="InterPro" id="IPR001245">
    <property type="entry name" value="Ser-Thr/Tyr_kinase_cat_dom"/>
</dbReference>
<organism evidence="5">
    <name type="scientific">Tetraselmis sp. GSL018</name>
    <dbReference type="NCBI Taxonomy" id="582737"/>
    <lineage>
        <taxon>Eukaryota</taxon>
        <taxon>Viridiplantae</taxon>
        <taxon>Chlorophyta</taxon>
        <taxon>core chlorophytes</taxon>
        <taxon>Chlorodendrophyceae</taxon>
        <taxon>Chlorodendrales</taxon>
        <taxon>Chlorodendraceae</taxon>
        <taxon>Tetraselmis</taxon>
    </lineage>
</organism>
<dbReference type="GO" id="GO:0007169">
    <property type="term" value="P:cell surface receptor protein tyrosine kinase signaling pathway"/>
    <property type="evidence" value="ECO:0007669"/>
    <property type="project" value="TreeGrafter"/>
</dbReference>
<protein>
    <submittedName>
        <fullName evidence="5">C-src tyrosine kinase</fullName>
    </submittedName>
</protein>
<dbReference type="GO" id="GO:0005886">
    <property type="term" value="C:plasma membrane"/>
    <property type="evidence" value="ECO:0007669"/>
    <property type="project" value="TreeGrafter"/>
</dbReference>
<dbReference type="Gene3D" id="1.10.510.10">
    <property type="entry name" value="Transferase(Phosphotransferase) domain 1"/>
    <property type="match status" value="1"/>
</dbReference>
<dbReference type="PRINTS" id="PR00109">
    <property type="entry name" value="TYRKINASE"/>
</dbReference>
<dbReference type="EMBL" id="GBEZ01027844">
    <property type="protein sequence ID" value="JAC59514.1"/>
    <property type="molecule type" value="Transcribed_RNA"/>
</dbReference>
<dbReference type="PROSITE" id="PS50011">
    <property type="entry name" value="PROTEIN_KINASE_DOM"/>
    <property type="match status" value="1"/>
</dbReference>
<dbReference type="InterPro" id="IPR011009">
    <property type="entry name" value="Kinase-like_dom_sf"/>
</dbReference>
<dbReference type="Gene3D" id="3.80.10.10">
    <property type="entry name" value="Ribonuclease Inhibitor"/>
    <property type="match status" value="1"/>
</dbReference>
<sequence length="367" mass="40543">MAAKENTVGEEGVKALAEALRHNSTLTKLNLRSNKVGADGCIALKEALRHNSALTELCLDSNGISEELLQELETALSAEGPGQQVSPPHTVPSSRIEEIPFSELQLGPVIGTGSSKTIHHSQWRGQDVAILVLHSRDAAAELAVFERLTRRPGLTCLFGVSRDSKGRQMLVTEFAPMGSLNKVLADLEDDGRSASDLVLMKCAMQVCEGMMQLVEEGLIHRDLALRNVLVFGFSPENYRAVHVKVTDYGLTQEGLCYYGGSEAVPIRWMPPEALKRRKWSEKSDIWAFGVLMWELWSAAEVPFAFVSSDEEVARIVTRGQRLEKPEGCPDCVFALMQRCWEGQAECRPSFQELQTELLSLYVELAVS</sequence>
<dbReference type="GO" id="GO:0005930">
    <property type="term" value="C:axoneme"/>
    <property type="evidence" value="ECO:0007669"/>
    <property type="project" value="UniProtKB-SubCell"/>
</dbReference>
<dbReference type="GO" id="GO:0043235">
    <property type="term" value="C:receptor complex"/>
    <property type="evidence" value="ECO:0007669"/>
    <property type="project" value="TreeGrafter"/>
</dbReference>
<dbReference type="InterPro" id="IPR032675">
    <property type="entry name" value="LRR_dom_sf"/>
</dbReference>
<comment type="subcellular location">
    <subcellularLocation>
        <location evidence="1">Cytoplasm</location>
        <location evidence="1">Cytoskeleton</location>
        <location evidence="1">Cilium axoneme</location>
    </subcellularLocation>
</comment>
<keyword evidence="2" id="KW-0433">Leucine-rich repeat</keyword>
<dbReference type="InterPro" id="IPR050122">
    <property type="entry name" value="RTK"/>
</dbReference>
<dbReference type="SUPFAM" id="SSF52047">
    <property type="entry name" value="RNI-like"/>
    <property type="match status" value="1"/>
</dbReference>